<feature type="domain" description="F-box" evidence="1">
    <location>
        <begin position="10"/>
        <end position="50"/>
    </location>
</feature>
<dbReference type="CDD" id="cd09917">
    <property type="entry name" value="F-box_SF"/>
    <property type="match status" value="1"/>
</dbReference>
<dbReference type="SUPFAM" id="SSF81383">
    <property type="entry name" value="F-box domain"/>
    <property type="match status" value="1"/>
</dbReference>
<dbReference type="InterPro" id="IPR036047">
    <property type="entry name" value="F-box-like_dom_sf"/>
</dbReference>
<reference evidence="2" key="1">
    <citation type="submission" date="2023-11" db="EMBL/GenBank/DDBJ databases">
        <authorList>
            <person name="Alioto T."/>
            <person name="Alioto T."/>
            <person name="Gomez Garrido J."/>
        </authorList>
    </citation>
    <scope>NUCLEOTIDE SEQUENCE</scope>
</reference>
<evidence type="ECO:0000259" key="1">
    <source>
        <dbReference type="SMART" id="SM00256"/>
    </source>
</evidence>
<dbReference type="SMART" id="SM00256">
    <property type="entry name" value="FBOX"/>
    <property type="match status" value="1"/>
</dbReference>
<dbReference type="Proteomes" id="UP001296104">
    <property type="component" value="Unassembled WGS sequence"/>
</dbReference>
<organism evidence="2 3">
    <name type="scientific">Lecanosticta acicola</name>
    <dbReference type="NCBI Taxonomy" id="111012"/>
    <lineage>
        <taxon>Eukaryota</taxon>
        <taxon>Fungi</taxon>
        <taxon>Dikarya</taxon>
        <taxon>Ascomycota</taxon>
        <taxon>Pezizomycotina</taxon>
        <taxon>Dothideomycetes</taxon>
        <taxon>Dothideomycetidae</taxon>
        <taxon>Mycosphaerellales</taxon>
        <taxon>Mycosphaerellaceae</taxon>
        <taxon>Lecanosticta</taxon>
    </lineage>
</organism>
<dbReference type="AlphaFoldDB" id="A0AAI8Z3V9"/>
<gene>
    <name evidence="2" type="ORF">LECACI_7A007143</name>
</gene>
<dbReference type="InterPro" id="IPR001810">
    <property type="entry name" value="F-box_dom"/>
</dbReference>
<comment type="caution">
    <text evidence="2">The sequence shown here is derived from an EMBL/GenBank/DDBJ whole genome shotgun (WGS) entry which is preliminary data.</text>
</comment>
<protein>
    <recommendedName>
        <fullName evidence="1">F-box domain-containing protein</fullName>
    </recommendedName>
</protein>
<dbReference type="Pfam" id="PF00646">
    <property type="entry name" value="F-box"/>
    <property type="match status" value="1"/>
</dbReference>
<evidence type="ECO:0000313" key="3">
    <source>
        <dbReference type="Proteomes" id="UP001296104"/>
    </source>
</evidence>
<proteinExistence type="predicted"/>
<evidence type="ECO:0000313" key="2">
    <source>
        <dbReference type="EMBL" id="CAK4031985.1"/>
    </source>
</evidence>
<name>A0AAI8Z3V9_9PEZI</name>
<dbReference type="Gene3D" id="1.20.1280.50">
    <property type="match status" value="1"/>
</dbReference>
<accession>A0AAI8Z3V9</accession>
<dbReference type="EMBL" id="CAVMBE010000056">
    <property type="protein sequence ID" value="CAK4031985.1"/>
    <property type="molecule type" value="Genomic_DNA"/>
</dbReference>
<sequence>MSSPTSKVFQTYELLERILLFLPFHDRFVVQRTCRTWRSLIHRSKIIRQEMYLAPAGSPLKPIEDAYNVYAGRTRSLYRPTPVRLNLAAEVLGLINEPSGRGHRIPLATFGVSDQNLFLQFDIKGMPVYETKIAHEAASWRRMLLTQPPITAVNFEFIRRDPHGGAVTVYNPSGVTFGDLHEMSLKLAREFELVTGEDSELTFENMSFCLFHPFTEDGMEEAW</sequence>
<keyword evidence="3" id="KW-1185">Reference proteome</keyword>